<evidence type="ECO:0000313" key="1">
    <source>
        <dbReference type="EMBL" id="RKX68918.1"/>
    </source>
</evidence>
<evidence type="ECO:0000313" key="2">
    <source>
        <dbReference type="Proteomes" id="UP000271125"/>
    </source>
</evidence>
<dbReference type="Gene3D" id="2.60.40.4070">
    <property type="match status" value="1"/>
</dbReference>
<dbReference type="InterPro" id="IPR011044">
    <property type="entry name" value="Quino_amine_DH_bsu"/>
</dbReference>
<dbReference type="InterPro" id="IPR015943">
    <property type="entry name" value="WD40/YVTN_repeat-like_dom_sf"/>
</dbReference>
<dbReference type="PANTHER" id="PTHR47197">
    <property type="entry name" value="PROTEIN NIRF"/>
    <property type="match status" value="1"/>
</dbReference>
<gene>
    <name evidence="1" type="ORF">DRP43_04980</name>
</gene>
<accession>A0A660SDN9</accession>
<dbReference type="Proteomes" id="UP000271125">
    <property type="component" value="Unassembled WGS sequence"/>
</dbReference>
<comment type="caution">
    <text evidence="1">The sequence shown here is derived from an EMBL/GenBank/DDBJ whole genome shotgun (WGS) entry which is preliminary data.</text>
</comment>
<dbReference type="InterPro" id="IPR051200">
    <property type="entry name" value="Host-pathogen_enzymatic-act"/>
</dbReference>
<dbReference type="AlphaFoldDB" id="A0A660SDN9"/>
<sequence>MCIKKYLFILLFVLIVRSSYSQTILGKIPIPDGDVPTCAFYVPEAQKLYTANLWHTNMSVINVANHKIDATIPMPGAWMACTFVGVDKDNNRIYLGDVVGKIAVLSGDDYSLIKTLDGIVGVGFARDSVQDRNYIATSSNLVYILNGSTSAIVDSIEIGESDLSFANVNNLCFDTENNLLYIACNKERKIDIIDCSQDTLLKSITVDTLPSTLDINLTTDKVYTCCDSSVVIIDGITLNVLTTIPLEGHPTDLTVDETNNKVYVAMEDNNGLVIDGATNTVIDTIPFSSTFIRCDPSNNEIYMTIADESVMKIVSIPDYSLLETIILNYRLDDLVLDDLRNLLFVATTTGENNNILFKIDCNTDSIIDTLHVNDEAPYSLYLTYDKNLQRLYLAERSPKKLYCIDAETMTPISTHNLPDNPMHLNANPLTSKVYIPMLNSSQLLVFDGEGDSIETLVNIHAAPIDAEVNLNTNKIFVSTESWYLDVIDGTTNQVDTSIYLSSGQLLESNCVNDSTNEIYVCSFSGKDVTILDGNQNYAIVNILPFDHVMRDGVANESTNRIFVHDADNNIYIINGNTHTTEDTITIAGEETRLAVNTQTGIIYALDNGGILIIKDDAMGIKENKTINKCEIVNLFLAPNPFCKKIEIAYRIPKSIYKKFETRHLMSDISLISLRVYDLTGQLIRTLSIPEFLPLNTQPSVIWDGKDNMGSNVLEGVYFIRLSIKGYGDVIRKAVLIR</sequence>
<dbReference type="SUPFAM" id="SSF50969">
    <property type="entry name" value="YVTN repeat-like/Quinoprotein amine dehydrogenase"/>
    <property type="match status" value="2"/>
</dbReference>
<proteinExistence type="predicted"/>
<name>A0A660SDN9_UNCT6</name>
<organism evidence="1 2">
    <name type="scientific">candidate division TA06 bacterium</name>
    <dbReference type="NCBI Taxonomy" id="2250710"/>
    <lineage>
        <taxon>Bacteria</taxon>
        <taxon>Bacteria division TA06</taxon>
    </lineage>
</organism>
<protein>
    <recommendedName>
        <fullName evidence="3">FlgD Ig-like domain-containing protein</fullName>
    </recommendedName>
</protein>
<dbReference type="Gene3D" id="2.130.10.10">
    <property type="entry name" value="YVTN repeat-like/Quinoprotein amine dehydrogenase"/>
    <property type="match status" value="3"/>
</dbReference>
<dbReference type="EMBL" id="QNBD01000230">
    <property type="protein sequence ID" value="RKX68918.1"/>
    <property type="molecule type" value="Genomic_DNA"/>
</dbReference>
<dbReference type="PANTHER" id="PTHR47197:SF3">
    <property type="entry name" value="DIHYDRO-HEME D1 DEHYDROGENASE"/>
    <property type="match status" value="1"/>
</dbReference>
<reference evidence="1 2" key="1">
    <citation type="submission" date="2018-06" db="EMBL/GenBank/DDBJ databases">
        <title>Extensive metabolic versatility and redundancy in microbially diverse, dynamic hydrothermal sediments.</title>
        <authorList>
            <person name="Dombrowski N."/>
            <person name="Teske A."/>
            <person name="Baker B.J."/>
        </authorList>
    </citation>
    <scope>NUCLEOTIDE SEQUENCE [LARGE SCALE GENOMIC DNA]</scope>
    <source>
        <strain evidence="1">B10_G13</strain>
    </source>
</reference>
<evidence type="ECO:0008006" key="3">
    <source>
        <dbReference type="Google" id="ProtNLM"/>
    </source>
</evidence>
<dbReference type="SUPFAM" id="SSF101908">
    <property type="entry name" value="Putative isomerase YbhE"/>
    <property type="match status" value="1"/>
</dbReference>